<dbReference type="GO" id="GO:0005524">
    <property type="term" value="F:ATP binding"/>
    <property type="evidence" value="ECO:0007669"/>
    <property type="project" value="UniProtKB-KW"/>
</dbReference>
<evidence type="ECO:0000313" key="10">
    <source>
        <dbReference type="Proteomes" id="UP000295636"/>
    </source>
</evidence>
<evidence type="ECO:0000256" key="4">
    <source>
        <dbReference type="ARBA" id="ARBA00052482"/>
    </source>
</evidence>
<dbReference type="SUPFAM" id="SSF50331">
    <property type="entry name" value="MOP-like"/>
    <property type="match status" value="1"/>
</dbReference>
<proteinExistence type="predicted"/>
<comment type="caution">
    <text evidence="9">The sequence shown here is derived from an EMBL/GenBank/DDBJ whole genome shotgun (WGS) entry which is preliminary data.</text>
</comment>
<evidence type="ECO:0000256" key="2">
    <source>
        <dbReference type="ARBA" id="ARBA00022741"/>
    </source>
</evidence>
<evidence type="ECO:0000259" key="8">
    <source>
        <dbReference type="PROSITE" id="PS50893"/>
    </source>
</evidence>
<evidence type="ECO:0000256" key="6">
    <source>
        <dbReference type="ARBA" id="ARBA00066388"/>
    </source>
</evidence>
<organism evidence="9 10">
    <name type="scientific">Paenibacillus piri</name>
    <dbReference type="NCBI Taxonomy" id="2547395"/>
    <lineage>
        <taxon>Bacteria</taxon>
        <taxon>Bacillati</taxon>
        <taxon>Bacillota</taxon>
        <taxon>Bacilli</taxon>
        <taxon>Bacillales</taxon>
        <taxon>Paenibacillaceae</taxon>
        <taxon>Paenibacillus</taxon>
    </lineage>
</organism>
<dbReference type="InterPro" id="IPR017871">
    <property type="entry name" value="ABC_transporter-like_CS"/>
</dbReference>
<dbReference type="SUPFAM" id="SSF52540">
    <property type="entry name" value="P-loop containing nucleoside triphosphate hydrolases"/>
    <property type="match status" value="1"/>
</dbReference>
<dbReference type="AlphaFoldDB" id="A0A4R5K6I7"/>
<dbReference type="InterPro" id="IPR003593">
    <property type="entry name" value="AAA+_ATPase"/>
</dbReference>
<dbReference type="RefSeq" id="WP_133236866.1">
    <property type="nucleotide sequence ID" value="NZ_SMRT01000036.1"/>
</dbReference>
<protein>
    <recommendedName>
        <fullName evidence="7">Carnitine transport ATP-binding protein OpuCA</fullName>
        <ecNumber evidence="6">7.6.2.9</ecNumber>
    </recommendedName>
</protein>
<gene>
    <name evidence="9" type="ORF">E1757_34550</name>
</gene>
<evidence type="ECO:0000313" key="9">
    <source>
        <dbReference type="EMBL" id="TDF89727.1"/>
    </source>
</evidence>
<reference evidence="9 10" key="1">
    <citation type="submission" date="2019-03" db="EMBL/GenBank/DDBJ databases">
        <title>This is whole genome sequence of Paenibacillus sp MS74 strain.</title>
        <authorList>
            <person name="Trinh H.N."/>
        </authorList>
    </citation>
    <scope>NUCLEOTIDE SEQUENCE [LARGE SCALE GENOMIC DNA]</scope>
    <source>
        <strain evidence="9 10">MS74</strain>
    </source>
</reference>
<comment type="subunit">
    <text evidence="5">The complex is composed of two ATP-binding proteins (OpuCA), two transmembrane proteins (OpuCB and OpuCD) and a solute-binding protein (OpuCC).</text>
</comment>
<dbReference type="PANTHER" id="PTHR42781">
    <property type="entry name" value="SPERMIDINE/PUTRESCINE IMPORT ATP-BINDING PROTEIN POTA"/>
    <property type="match status" value="1"/>
</dbReference>
<evidence type="ECO:0000256" key="1">
    <source>
        <dbReference type="ARBA" id="ARBA00022448"/>
    </source>
</evidence>
<sequence length="368" mass="41113">MEQTVAKDVEIRNIYKSYGSNVILNGINLEVRQGELLTLLGPSGCGKTTTLNVIAGFINPDRGDIYIKGSRMNGVPTYKRDLGMVFQTYSLFPHKTVYQNLDFGLSIQKIDKKEKKRRIENVLELVKMGGMESRYPRELSGGQRQRVAIARALVVQPKLLLLDEPLSNLDAKLRLELRTEIKRLQKEIGLTTLFVTHDQEEALSMSDRIILMNGGKIEQAGTPSQIYEHPQTEFVFQFIGKSNSLEGRITSVSQEMVQVKLDNGAIVSVAADHVMGNRDAGQAGDKVKLYIRPEKVEVVSGSSSLSPGNSFKASVRQMNYLGAAWEVELTWMGVSLQALCPKINPDWIHEGEVNIGWKLSDMMLTRKT</sequence>
<evidence type="ECO:0000256" key="3">
    <source>
        <dbReference type="ARBA" id="ARBA00022840"/>
    </source>
</evidence>
<dbReference type="GO" id="GO:0016887">
    <property type="term" value="F:ATP hydrolysis activity"/>
    <property type="evidence" value="ECO:0007669"/>
    <property type="project" value="InterPro"/>
</dbReference>
<dbReference type="Gene3D" id="2.40.50.100">
    <property type="match status" value="1"/>
</dbReference>
<dbReference type="OrthoDB" id="9802264at2"/>
<keyword evidence="1" id="KW-0813">Transport</keyword>
<feature type="domain" description="ABC transporter" evidence="8">
    <location>
        <begin position="9"/>
        <end position="239"/>
    </location>
</feature>
<dbReference type="PROSITE" id="PS00211">
    <property type="entry name" value="ABC_TRANSPORTER_1"/>
    <property type="match status" value="1"/>
</dbReference>
<evidence type="ECO:0000256" key="5">
    <source>
        <dbReference type="ARBA" id="ARBA00063934"/>
    </source>
</evidence>
<dbReference type="GO" id="GO:0015418">
    <property type="term" value="F:ABC-type quaternary ammonium compound transporting activity"/>
    <property type="evidence" value="ECO:0007669"/>
    <property type="project" value="UniProtKB-EC"/>
</dbReference>
<dbReference type="InterPro" id="IPR003439">
    <property type="entry name" value="ABC_transporter-like_ATP-bd"/>
</dbReference>
<dbReference type="EC" id="7.6.2.9" evidence="6"/>
<dbReference type="GO" id="GO:0043190">
    <property type="term" value="C:ATP-binding cassette (ABC) transporter complex"/>
    <property type="evidence" value="ECO:0007669"/>
    <property type="project" value="InterPro"/>
</dbReference>
<keyword evidence="2" id="KW-0547">Nucleotide-binding</keyword>
<dbReference type="PROSITE" id="PS50893">
    <property type="entry name" value="ABC_TRANSPORTER_2"/>
    <property type="match status" value="1"/>
</dbReference>
<dbReference type="FunFam" id="3.40.50.300:FF:000425">
    <property type="entry name" value="Probable ABC transporter, ATP-binding subunit"/>
    <property type="match status" value="1"/>
</dbReference>
<comment type="catalytic activity">
    <reaction evidence="4">
        <text>a quaternary ammonium(out) + ATP + H2O = a quaternary ammonium(in) + ADP + phosphate + H(+)</text>
        <dbReference type="Rhea" id="RHEA:11036"/>
        <dbReference type="ChEBI" id="CHEBI:15377"/>
        <dbReference type="ChEBI" id="CHEBI:15378"/>
        <dbReference type="ChEBI" id="CHEBI:30616"/>
        <dbReference type="ChEBI" id="CHEBI:35267"/>
        <dbReference type="ChEBI" id="CHEBI:43474"/>
        <dbReference type="ChEBI" id="CHEBI:456216"/>
        <dbReference type="EC" id="7.6.2.9"/>
    </reaction>
</comment>
<dbReference type="InterPro" id="IPR050093">
    <property type="entry name" value="ABC_SmlMolc_Importer"/>
</dbReference>
<evidence type="ECO:0000256" key="7">
    <source>
        <dbReference type="ARBA" id="ARBA00070305"/>
    </source>
</evidence>
<dbReference type="InterPro" id="IPR027417">
    <property type="entry name" value="P-loop_NTPase"/>
</dbReference>
<dbReference type="Proteomes" id="UP000295636">
    <property type="component" value="Unassembled WGS sequence"/>
</dbReference>
<dbReference type="InterPro" id="IPR013611">
    <property type="entry name" value="Transp-assoc_OB_typ2"/>
</dbReference>
<keyword evidence="10" id="KW-1185">Reference proteome</keyword>
<name>A0A4R5K6I7_9BACL</name>
<dbReference type="Pfam" id="PF08402">
    <property type="entry name" value="TOBE_2"/>
    <property type="match status" value="1"/>
</dbReference>
<dbReference type="PANTHER" id="PTHR42781:SF9">
    <property type="entry name" value="AMINO ACID ABC TRANSPORTER, ATP-BINDING PROTEIN-RELATED"/>
    <property type="match status" value="1"/>
</dbReference>
<dbReference type="Pfam" id="PF00005">
    <property type="entry name" value="ABC_tran"/>
    <property type="match status" value="1"/>
</dbReference>
<accession>A0A4R5K6I7</accession>
<keyword evidence="3 9" id="KW-0067">ATP-binding</keyword>
<dbReference type="EMBL" id="SMRT01000036">
    <property type="protein sequence ID" value="TDF89727.1"/>
    <property type="molecule type" value="Genomic_DNA"/>
</dbReference>
<dbReference type="Gene3D" id="3.40.50.300">
    <property type="entry name" value="P-loop containing nucleotide triphosphate hydrolases"/>
    <property type="match status" value="1"/>
</dbReference>
<dbReference type="InterPro" id="IPR008995">
    <property type="entry name" value="Mo/tungstate-bd_C_term_dom"/>
</dbReference>
<dbReference type="SMART" id="SM00382">
    <property type="entry name" value="AAA"/>
    <property type="match status" value="1"/>
</dbReference>